<evidence type="ECO:0000259" key="5">
    <source>
        <dbReference type="PROSITE" id="PS01180"/>
    </source>
</evidence>
<comment type="caution">
    <text evidence="3">Lacks conserved residue(s) required for the propagation of feature annotation.</text>
</comment>
<dbReference type="Proteomes" id="UP001152320">
    <property type="component" value="Unassembled WGS sequence"/>
</dbReference>
<name>A0A9Q1BAM5_HOLLE</name>
<reference evidence="6" key="1">
    <citation type="submission" date="2021-10" db="EMBL/GenBank/DDBJ databases">
        <title>Tropical sea cucumber genome reveals ecological adaptation and Cuvierian tubules defense mechanism.</title>
        <authorList>
            <person name="Chen T."/>
        </authorList>
    </citation>
    <scope>NUCLEOTIDE SEQUENCE</scope>
    <source>
        <strain evidence="6">Nanhai2018</strain>
        <tissue evidence="6">Muscle</tissue>
    </source>
</reference>
<dbReference type="Gene3D" id="2.60.120.290">
    <property type="entry name" value="Spermadhesin, CUB domain"/>
    <property type="match status" value="1"/>
</dbReference>
<evidence type="ECO:0000313" key="6">
    <source>
        <dbReference type="EMBL" id="KAJ8018079.1"/>
    </source>
</evidence>
<feature type="region of interest" description="Disordered" evidence="4">
    <location>
        <begin position="1"/>
        <end position="30"/>
    </location>
</feature>
<dbReference type="AlphaFoldDB" id="A0A9Q1BAM5"/>
<comment type="caution">
    <text evidence="6">The sequence shown here is derived from an EMBL/GenBank/DDBJ whole genome shotgun (WGS) entry which is preliminary data.</text>
</comment>
<evidence type="ECO:0000256" key="2">
    <source>
        <dbReference type="ARBA" id="ARBA00023157"/>
    </source>
</evidence>
<evidence type="ECO:0000256" key="4">
    <source>
        <dbReference type="SAM" id="MobiDB-lite"/>
    </source>
</evidence>
<dbReference type="PANTHER" id="PTHR24251">
    <property type="entry name" value="OVOCHYMASE-RELATED"/>
    <property type="match status" value="1"/>
</dbReference>
<evidence type="ECO:0000256" key="3">
    <source>
        <dbReference type="PROSITE-ProRule" id="PRU00059"/>
    </source>
</evidence>
<dbReference type="Pfam" id="PF00431">
    <property type="entry name" value="CUB"/>
    <property type="match status" value="1"/>
</dbReference>
<dbReference type="CDD" id="cd00041">
    <property type="entry name" value="CUB"/>
    <property type="match status" value="1"/>
</dbReference>
<dbReference type="OrthoDB" id="263283at2759"/>
<organism evidence="6 7">
    <name type="scientific">Holothuria leucospilota</name>
    <name type="common">Black long sea cucumber</name>
    <name type="synonym">Mertensiothuria leucospilota</name>
    <dbReference type="NCBI Taxonomy" id="206669"/>
    <lineage>
        <taxon>Eukaryota</taxon>
        <taxon>Metazoa</taxon>
        <taxon>Echinodermata</taxon>
        <taxon>Eleutherozoa</taxon>
        <taxon>Echinozoa</taxon>
        <taxon>Holothuroidea</taxon>
        <taxon>Aspidochirotacea</taxon>
        <taxon>Aspidochirotida</taxon>
        <taxon>Holothuriidae</taxon>
        <taxon>Holothuria</taxon>
    </lineage>
</organism>
<keyword evidence="1" id="KW-0677">Repeat</keyword>
<dbReference type="PANTHER" id="PTHR24251:SF50">
    <property type="entry name" value="ATTRACTIN-LIKE 1A"/>
    <property type="match status" value="1"/>
</dbReference>
<protein>
    <submittedName>
        <fullName evidence="6">Multiple epidermal growth factor-like domains protein 8</fullName>
    </submittedName>
</protein>
<sequence length="308" mass="34006">MGVHSSPSTPPPVKRGCSPRRTYGRDRAANNKETISPNFKNCVLRTASVIKSKWKSHPSRTVDTMHDGIAVTTLGVLDDRWYTTWRRKRLKCLHPLYKALFILCICYQFHVVFASCRKEGGRTVLREAEGTISDGNANYPEDTECQWLIEASDAQMSICLHFTVFKTECTYDFLHIFDGDSFSSPLIGSFSGNKLPPTLCASSGKAQPKCDCVDGYIGENCSLSTIDNTGWGSSFVLSSGGDAGLTPRTGHGAVYHSEDDTMWVFGGELCVCQFLLEIAVQVYLYVTLGLAVLHRCTWVTRQSNGLSA</sequence>
<dbReference type="PROSITE" id="PS01180">
    <property type="entry name" value="CUB"/>
    <property type="match status" value="1"/>
</dbReference>
<accession>A0A9Q1BAM5</accession>
<evidence type="ECO:0000313" key="7">
    <source>
        <dbReference type="Proteomes" id="UP001152320"/>
    </source>
</evidence>
<dbReference type="EMBL" id="JAIZAY010000655">
    <property type="protein sequence ID" value="KAJ8018079.1"/>
    <property type="molecule type" value="Genomic_DNA"/>
</dbReference>
<keyword evidence="2" id="KW-1015">Disulfide bond</keyword>
<gene>
    <name evidence="6" type="ORF">HOLleu_44127</name>
</gene>
<proteinExistence type="predicted"/>
<dbReference type="InterPro" id="IPR035914">
    <property type="entry name" value="Sperma_CUB_dom_sf"/>
</dbReference>
<feature type="domain" description="CUB" evidence="5">
    <location>
        <begin position="116"/>
        <end position="203"/>
    </location>
</feature>
<keyword evidence="7" id="KW-1185">Reference proteome</keyword>
<dbReference type="SUPFAM" id="SSF49854">
    <property type="entry name" value="Spermadhesin, CUB domain"/>
    <property type="match status" value="1"/>
</dbReference>
<evidence type="ECO:0000256" key="1">
    <source>
        <dbReference type="ARBA" id="ARBA00022737"/>
    </source>
</evidence>
<dbReference type="SMART" id="SM00042">
    <property type="entry name" value="CUB"/>
    <property type="match status" value="1"/>
</dbReference>
<dbReference type="InterPro" id="IPR000859">
    <property type="entry name" value="CUB_dom"/>
</dbReference>